<feature type="transmembrane region" description="Helical" evidence="1">
    <location>
        <begin position="214"/>
        <end position="232"/>
    </location>
</feature>
<dbReference type="SUPFAM" id="SSF103481">
    <property type="entry name" value="Multidrug resistance efflux transporter EmrE"/>
    <property type="match status" value="2"/>
</dbReference>
<evidence type="ECO:0000313" key="3">
    <source>
        <dbReference type="EMBL" id="GGE29277.1"/>
    </source>
</evidence>
<proteinExistence type="predicted"/>
<feature type="transmembrane region" description="Helical" evidence="1">
    <location>
        <begin position="29"/>
        <end position="48"/>
    </location>
</feature>
<feature type="transmembrane region" description="Helical" evidence="1">
    <location>
        <begin position="180"/>
        <end position="198"/>
    </location>
</feature>
<feature type="domain" description="EamA" evidence="2">
    <location>
        <begin position="2"/>
        <end position="133"/>
    </location>
</feature>
<feature type="transmembrane region" description="Helical" evidence="1">
    <location>
        <begin position="116"/>
        <end position="134"/>
    </location>
</feature>
<reference evidence="4" key="1">
    <citation type="journal article" date="2019" name="Int. J. Syst. Evol. Microbiol.">
        <title>The Global Catalogue of Microorganisms (GCM) 10K type strain sequencing project: providing services to taxonomists for standard genome sequencing and annotation.</title>
        <authorList>
            <consortium name="The Broad Institute Genomics Platform"/>
            <consortium name="The Broad Institute Genome Sequencing Center for Infectious Disease"/>
            <person name="Wu L."/>
            <person name="Ma J."/>
        </authorList>
    </citation>
    <scope>NUCLEOTIDE SEQUENCE [LARGE SCALE GENOMIC DNA]</scope>
    <source>
        <strain evidence="4">CGMCC 1.12931</strain>
    </source>
</reference>
<feature type="domain" description="EamA" evidence="2">
    <location>
        <begin position="150"/>
        <end position="288"/>
    </location>
</feature>
<dbReference type="InterPro" id="IPR037185">
    <property type="entry name" value="EmrE-like"/>
</dbReference>
<keyword evidence="1" id="KW-0812">Transmembrane</keyword>
<feature type="transmembrane region" description="Helical" evidence="1">
    <location>
        <begin position="86"/>
        <end position="110"/>
    </location>
</feature>
<keyword evidence="1" id="KW-0472">Membrane</keyword>
<feature type="transmembrane region" description="Helical" evidence="1">
    <location>
        <begin position="274"/>
        <end position="295"/>
    </location>
</feature>
<gene>
    <name evidence="3" type="ORF">GCM10010832_07260</name>
</gene>
<comment type="caution">
    <text evidence="3">The sequence shown here is derived from an EMBL/GenBank/DDBJ whole genome shotgun (WGS) entry which is preliminary data.</text>
</comment>
<evidence type="ECO:0000313" key="4">
    <source>
        <dbReference type="Proteomes" id="UP000599179"/>
    </source>
</evidence>
<organism evidence="3 4">
    <name type="scientific">Psychroflexus planctonicus</name>
    <dbReference type="NCBI Taxonomy" id="1526575"/>
    <lineage>
        <taxon>Bacteria</taxon>
        <taxon>Pseudomonadati</taxon>
        <taxon>Bacteroidota</taxon>
        <taxon>Flavobacteriia</taxon>
        <taxon>Flavobacteriales</taxon>
        <taxon>Flavobacteriaceae</taxon>
        <taxon>Psychroflexus</taxon>
    </lineage>
</organism>
<dbReference type="RefSeq" id="WP_188457737.1">
    <property type="nucleotide sequence ID" value="NZ_BMGM01000003.1"/>
</dbReference>
<name>A0ABQ1SFG4_9FLAO</name>
<dbReference type="Proteomes" id="UP000599179">
    <property type="component" value="Unassembled WGS sequence"/>
</dbReference>
<feature type="transmembrane region" description="Helical" evidence="1">
    <location>
        <begin position="244"/>
        <end position="265"/>
    </location>
</feature>
<dbReference type="Gene3D" id="1.10.3730.20">
    <property type="match status" value="1"/>
</dbReference>
<protein>
    <recommendedName>
        <fullName evidence="2">EamA domain-containing protein</fullName>
    </recommendedName>
</protein>
<feature type="transmembrane region" description="Helical" evidence="1">
    <location>
        <begin position="141"/>
        <end position="160"/>
    </location>
</feature>
<dbReference type="EMBL" id="BMGM01000003">
    <property type="protein sequence ID" value="GGE29277.1"/>
    <property type="molecule type" value="Genomic_DNA"/>
</dbReference>
<evidence type="ECO:0000256" key="1">
    <source>
        <dbReference type="SAM" id="Phobius"/>
    </source>
</evidence>
<feature type="transmembrane region" description="Helical" evidence="1">
    <location>
        <begin position="60"/>
        <end position="79"/>
    </location>
</feature>
<keyword evidence="1" id="KW-1133">Transmembrane helix</keyword>
<feature type="transmembrane region" description="Helical" evidence="1">
    <location>
        <begin position="6"/>
        <end position="22"/>
    </location>
</feature>
<sequence>MIYLALSILSSSLIYIVFKLLGKFQVKTLHALIFNYITAFLIGLGTHSNQFQIANIFEKQWFLGSVILGFLFILVFSLMVKTTQELGMSVVSVASKMSVAIPVIFVIWYYNEPLGLYKVIGIALALVAVLLVSIKKKTSVKLGLFSILLPFLVFFGSGIIETSIKFLEQDYVSNTDVGNFSLVIFFFAACFGLLFWFLKRIKSKSDSRFQLKEILGGIALGIPNFYSIYFFISALKSEVFPSSLLFVLNNVSIVVLSTLLGIVLFKEKLTSKNWIGIGVAVASIALIYFTSDLIVA</sequence>
<dbReference type="Pfam" id="PF00892">
    <property type="entry name" value="EamA"/>
    <property type="match status" value="2"/>
</dbReference>
<evidence type="ECO:0000259" key="2">
    <source>
        <dbReference type="Pfam" id="PF00892"/>
    </source>
</evidence>
<keyword evidence="4" id="KW-1185">Reference proteome</keyword>
<accession>A0ABQ1SFG4</accession>
<dbReference type="InterPro" id="IPR000620">
    <property type="entry name" value="EamA_dom"/>
</dbReference>